<dbReference type="Pfam" id="PF19408">
    <property type="entry name" value="PKD_6"/>
    <property type="match status" value="1"/>
</dbReference>
<dbReference type="RefSeq" id="WP_188938137.1">
    <property type="nucleotide sequence ID" value="NZ_BMJC01000009.1"/>
</dbReference>
<comment type="caution">
    <text evidence="3">The sequence shown here is derived from an EMBL/GenBank/DDBJ whole genome shotgun (WGS) entry which is preliminary data.</text>
</comment>
<gene>
    <name evidence="3" type="ORF">GCM10011511_56640</name>
</gene>
<feature type="signal peptide" evidence="1">
    <location>
        <begin position="1"/>
        <end position="19"/>
    </location>
</feature>
<name>A0A8J2UKI9_9BACT</name>
<feature type="chain" id="PRO_5035240420" description="PKD-like domain-containing protein" evidence="1">
    <location>
        <begin position="20"/>
        <end position="821"/>
    </location>
</feature>
<evidence type="ECO:0000256" key="1">
    <source>
        <dbReference type="SAM" id="SignalP"/>
    </source>
</evidence>
<accession>A0A8J2UKI9</accession>
<dbReference type="NCBIfam" id="TIGR04131">
    <property type="entry name" value="Bac_Flav_CTERM"/>
    <property type="match status" value="1"/>
</dbReference>
<keyword evidence="4" id="KW-1185">Reference proteome</keyword>
<dbReference type="EMBL" id="BMJC01000009">
    <property type="protein sequence ID" value="GGB25379.1"/>
    <property type="molecule type" value="Genomic_DNA"/>
</dbReference>
<keyword evidence="1" id="KW-0732">Signal</keyword>
<evidence type="ECO:0000313" key="4">
    <source>
        <dbReference type="Proteomes" id="UP000607559"/>
    </source>
</evidence>
<dbReference type="InterPro" id="IPR045829">
    <property type="entry name" value="PKD_6"/>
</dbReference>
<feature type="domain" description="PKD-like" evidence="2">
    <location>
        <begin position="296"/>
        <end position="365"/>
    </location>
</feature>
<evidence type="ECO:0000313" key="3">
    <source>
        <dbReference type="EMBL" id="GGB25379.1"/>
    </source>
</evidence>
<dbReference type="Pfam" id="PF13585">
    <property type="entry name" value="CHU_C"/>
    <property type="match status" value="1"/>
</dbReference>
<dbReference type="Proteomes" id="UP000607559">
    <property type="component" value="Unassembled WGS sequence"/>
</dbReference>
<proteinExistence type="predicted"/>
<protein>
    <recommendedName>
        <fullName evidence="2">PKD-like domain-containing protein</fullName>
    </recommendedName>
</protein>
<dbReference type="AlphaFoldDB" id="A0A8J2UKI9"/>
<organism evidence="3 4">
    <name type="scientific">Puia dinghuensis</name>
    <dbReference type="NCBI Taxonomy" id="1792502"/>
    <lineage>
        <taxon>Bacteria</taxon>
        <taxon>Pseudomonadati</taxon>
        <taxon>Bacteroidota</taxon>
        <taxon>Chitinophagia</taxon>
        <taxon>Chitinophagales</taxon>
        <taxon>Chitinophagaceae</taxon>
        <taxon>Puia</taxon>
    </lineage>
</organism>
<sequence>MKHFLPAVCLLAFFNSATAQSQVCPLNSNWSSGNLTHWWAYTGNNQAGNGPSAIKQTYDSTTGPPGGTVGTTTIYEYNLPSVPGIQILTANSIDPFGNFSTIPTINGYHYSNSILLGSTSITRSNSSGTGGGYVRGVSYRINVPPGNTNVPYTMTYAYAMVLENGTHNSNDQPLFSATLTTNDSVISCASPKYFLPTFNNANPRDAGATLDSATAEKEGFIVSTRLSPNANPNGQGPGANEHLQDVWYKKWTEVTFDLGPYRGQQVVLTFETDNCVPGGHFAYSYIALRNTCGGLQISGDSTACIGSTLTYSIPGLTGATYQWSVPPGWNIVGSTDSSVLKVQVINTAGSVTVNEQNSCANLSASMKVVPVQPTIAGAIASNAEVCTGTNNVILTLAGNRGSVLNWLASTDNGAHFTPVADTNARYQATNLTTTTIYRALVQNGESCDIDTASPAIVQVDPKTVGGALNPSSMFFCLGQTKDALLTLKGQTGTPVNWQSSPDGVNWTDFAPTYADSMYSILGLTQPTQYRVIVQSGVCPPENSAPANVQVVPTPFPQASTEPADTIICYNTKATLNATISLGTSYTWNDANTLTGQGNGTVNPTPYTMQVTASPLATTNYVLSVENAGCPNLLKDTFHVRVLPPIIVDAGNDTDVVINQPLQLHASSNDTTSPRGDKFAWTPSVGLNDPNIADPIGIYSPETDSVRYLVTATSQYGCIGTATILVKIFKTGPDIFVPNAFTPGGATNNIFRPIAVGITRLEYFRVYNRWGQLVFETSAMGQGWDGRLNGQVLPSGTYVWMVQGTSYTKKFVFHRGTVVLVR</sequence>
<reference evidence="3" key="2">
    <citation type="submission" date="2020-09" db="EMBL/GenBank/DDBJ databases">
        <authorList>
            <person name="Sun Q."/>
            <person name="Zhou Y."/>
        </authorList>
    </citation>
    <scope>NUCLEOTIDE SEQUENCE</scope>
    <source>
        <strain evidence="3">CGMCC 1.15448</strain>
    </source>
</reference>
<dbReference type="InterPro" id="IPR026341">
    <property type="entry name" value="T9SS_type_B"/>
</dbReference>
<reference evidence="3" key="1">
    <citation type="journal article" date="2014" name="Int. J. Syst. Evol. Microbiol.">
        <title>Complete genome sequence of Corynebacterium casei LMG S-19264T (=DSM 44701T), isolated from a smear-ripened cheese.</title>
        <authorList>
            <consortium name="US DOE Joint Genome Institute (JGI-PGF)"/>
            <person name="Walter F."/>
            <person name="Albersmeier A."/>
            <person name="Kalinowski J."/>
            <person name="Ruckert C."/>
        </authorList>
    </citation>
    <scope>NUCLEOTIDE SEQUENCE</scope>
    <source>
        <strain evidence="3">CGMCC 1.15448</strain>
    </source>
</reference>
<evidence type="ECO:0000259" key="2">
    <source>
        <dbReference type="Pfam" id="PF19408"/>
    </source>
</evidence>